<organism evidence="2 3">
    <name type="scientific">Methanocella conradii (strain DSM 24694 / JCM 17849 / CGMCC 1.5162 / HZ254)</name>
    <dbReference type="NCBI Taxonomy" id="1041930"/>
    <lineage>
        <taxon>Archaea</taxon>
        <taxon>Methanobacteriati</taxon>
        <taxon>Methanobacteriota</taxon>
        <taxon>Stenosarchaea group</taxon>
        <taxon>Methanomicrobia</taxon>
        <taxon>Methanocellales</taxon>
        <taxon>Methanocellaceae</taxon>
        <taxon>Methanocella</taxon>
    </lineage>
</organism>
<sequence>MLSVIVPAYNEEKRIERTLRDYSEGLRASGRDFEIIIVCDGVDDTARLASPYGRVLVFNHRLGKGGGVLEGFKAARGDVVGFTDADNSLKVDQFLRLVEEMERTGAGCVIADRKSKESIILEGQYLVRRFASEAFNFLLSRAIFGLRIRDSQCGGKVFKREYIEKVAPLMVCRGFEFDVELLWRLKNAGCEIREVPVVWKDDKRSTFSFKYVPSMFFSLMKVRLGLYKRV</sequence>
<feature type="domain" description="Glycosyltransferase 2-like" evidence="1">
    <location>
        <begin position="3"/>
        <end position="165"/>
    </location>
</feature>
<evidence type="ECO:0000313" key="3">
    <source>
        <dbReference type="Proteomes" id="UP000005233"/>
    </source>
</evidence>
<dbReference type="InterPro" id="IPR001173">
    <property type="entry name" value="Glyco_trans_2-like"/>
</dbReference>
<dbReference type="STRING" id="1041930.Mtc_0629"/>
<dbReference type="HOGENOM" id="CLU_033536_9_0_2"/>
<proteinExistence type="predicted"/>
<reference evidence="2 3" key="1">
    <citation type="journal article" date="2012" name="J. Bacteriol.">
        <title>Complete genome sequence of a thermophilic methanogen, Methanocella conradii HZ254, isolated from Chinese rice field soil.</title>
        <authorList>
            <person name="Lu Z."/>
            <person name="Lu Y."/>
        </authorList>
    </citation>
    <scope>NUCLEOTIDE SEQUENCE [LARGE SCALE GENOMIC DNA]</scope>
    <source>
        <strain evidence="3">DSM 24694 / JCM 17849 / CGMCC 1.5162 / HZ254</strain>
    </source>
</reference>
<dbReference type="Gene3D" id="3.90.550.10">
    <property type="entry name" value="Spore Coat Polysaccharide Biosynthesis Protein SpsA, Chain A"/>
    <property type="match status" value="1"/>
</dbReference>
<dbReference type="PANTHER" id="PTHR10859:SF91">
    <property type="entry name" value="DOLICHYL-PHOSPHATE BETA-GLUCOSYLTRANSFERASE"/>
    <property type="match status" value="1"/>
</dbReference>
<dbReference type="SUPFAM" id="SSF53448">
    <property type="entry name" value="Nucleotide-diphospho-sugar transferases"/>
    <property type="match status" value="1"/>
</dbReference>
<evidence type="ECO:0000259" key="1">
    <source>
        <dbReference type="Pfam" id="PF00535"/>
    </source>
</evidence>
<dbReference type="EMBL" id="CP003243">
    <property type="protein sequence ID" value="AFC99392.1"/>
    <property type="molecule type" value="Genomic_DNA"/>
</dbReference>
<gene>
    <name evidence="2" type="ordered locus">Mtc_0629</name>
</gene>
<dbReference type="OrthoDB" id="351177at2157"/>
<dbReference type="PANTHER" id="PTHR10859">
    <property type="entry name" value="GLYCOSYL TRANSFERASE"/>
    <property type="match status" value="1"/>
</dbReference>
<dbReference type="GO" id="GO:0006487">
    <property type="term" value="P:protein N-linked glycosylation"/>
    <property type="evidence" value="ECO:0007669"/>
    <property type="project" value="TreeGrafter"/>
</dbReference>
<dbReference type="KEGG" id="mez:Mtc_0629"/>
<dbReference type="InterPro" id="IPR029044">
    <property type="entry name" value="Nucleotide-diphossugar_trans"/>
</dbReference>
<dbReference type="AlphaFoldDB" id="H8I6S2"/>
<accession>H8I6S2</accession>
<dbReference type="Pfam" id="PF00535">
    <property type="entry name" value="Glycos_transf_2"/>
    <property type="match status" value="1"/>
</dbReference>
<protein>
    <submittedName>
        <fullName evidence="2">Glycosyltransferase, probably involved in cell wall biogenesis</fullName>
    </submittedName>
</protein>
<evidence type="ECO:0000313" key="2">
    <source>
        <dbReference type="EMBL" id="AFC99392.1"/>
    </source>
</evidence>
<keyword evidence="3" id="KW-1185">Reference proteome</keyword>
<dbReference type="Proteomes" id="UP000005233">
    <property type="component" value="Chromosome"/>
</dbReference>
<dbReference type="eggNOG" id="arCOG00895">
    <property type="taxonomic scope" value="Archaea"/>
</dbReference>
<name>H8I6S2_METCZ</name>